<keyword evidence="2" id="KW-1185">Reference proteome</keyword>
<dbReference type="AlphaFoldDB" id="A0A069PFL7"/>
<evidence type="ECO:0000313" key="2">
    <source>
        <dbReference type="Proteomes" id="UP000027466"/>
    </source>
</evidence>
<gene>
    <name evidence="1" type="ORF">BG61_31885</name>
</gene>
<comment type="caution">
    <text evidence="1">The sequence shown here is derived from an EMBL/GenBank/DDBJ whole genome shotgun (WGS) entry which is preliminary data.</text>
</comment>
<dbReference type="EMBL" id="JFHC01000058">
    <property type="protein sequence ID" value="KDR39483.1"/>
    <property type="molecule type" value="Genomic_DNA"/>
</dbReference>
<protein>
    <submittedName>
        <fullName evidence="1">Uncharacterized protein</fullName>
    </submittedName>
</protein>
<accession>A0A069PFL7</accession>
<organism evidence="1 2">
    <name type="scientific">Caballeronia glathei</name>
    <dbReference type="NCBI Taxonomy" id="60547"/>
    <lineage>
        <taxon>Bacteria</taxon>
        <taxon>Pseudomonadati</taxon>
        <taxon>Pseudomonadota</taxon>
        <taxon>Betaproteobacteria</taxon>
        <taxon>Burkholderiales</taxon>
        <taxon>Burkholderiaceae</taxon>
        <taxon>Caballeronia</taxon>
    </lineage>
</organism>
<dbReference type="RefSeq" id="WP_051672832.1">
    <property type="nucleotide sequence ID" value="NZ_CADFFX010000001.1"/>
</dbReference>
<sequence>MLVIWLQPLPVSAASSDARDAALAFVEQRHIGNNLASMGWIVAIRTTTFGVLSKKLGEPATSLLVHAKLDEFREKYQARWDANLASAYADFMTADELHSLVRYGSASSAVGKLRSVRNDVGREMQAASTSILESYVSDAMIAAFKEAYPASASQRR</sequence>
<reference evidence="1 2" key="1">
    <citation type="submission" date="2014-03" db="EMBL/GenBank/DDBJ databases">
        <title>Draft Genome Sequences of Four Burkholderia Strains.</title>
        <authorList>
            <person name="Liu X.Y."/>
            <person name="Li C.X."/>
            <person name="Xu J.H."/>
        </authorList>
    </citation>
    <scope>NUCLEOTIDE SEQUENCE [LARGE SCALE GENOMIC DNA]</scope>
    <source>
        <strain evidence="1 2">DSM 50014</strain>
    </source>
</reference>
<dbReference type="Proteomes" id="UP000027466">
    <property type="component" value="Unassembled WGS sequence"/>
</dbReference>
<name>A0A069PFL7_9BURK</name>
<evidence type="ECO:0000313" key="1">
    <source>
        <dbReference type="EMBL" id="KDR39483.1"/>
    </source>
</evidence>
<proteinExistence type="predicted"/>